<dbReference type="Pfam" id="PF17035">
    <property type="entry name" value="BET"/>
    <property type="match status" value="1"/>
</dbReference>
<dbReference type="Gene3D" id="1.20.1270.220">
    <property type="match status" value="1"/>
</dbReference>
<evidence type="ECO:0000259" key="9">
    <source>
        <dbReference type="PROSITE" id="PS50014"/>
    </source>
</evidence>
<evidence type="ECO:0000256" key="7">
    <source>
        <dbReference type="PROSITE-ProRule" id="PRU00035"/>
    </source>
</evidence>
<dbReference type="PANTHER" id="PTHR46136:SF33">
    <property type="entry name" value="TRANSCRIPTION FACTOR GTE10"/>
    <property type="match status" value="1"/>
</dbReference>
<dbReference type="SMART" id="SM00297">
    <property type="entry name" value="BROMO"/>
    <property type="match status" value="1"/>
</dbReference>
<feature type="domain" description="Bromo" evidence="9">
    <location>
        <begin position="224"/>
        <end position="296"/>
    </location>
</feature>
<sequence length="784" mass="86837">MAPTVLVEYTGVTGQRKSKKYSQKVLATMMEKTPRSSKGYSSGFVPDYSQAVETIGESEAFGSSGGIDTERTASEDSCAPKRKCISLNYDRCDVFGVPLQVLSVSKMSHSERKDLELRLRADLEQVRILQKKIALRCTNGLAMSCSTDIHSCSDGQKRPPLENLHKSLEMSSGKGKKRVPPSSNGPSMKQGLPGRFESVKQAAPLSTSNTMLMKQCETLLKRLMSHQFGWVFNTPVDVVKLNIPDYPIVIKHPMDLGTVKSKIASGVYSSPLGFLADVRLTFSNAMTYNPPGNDVHHMADTLSKFFEVRWKPIEKKLSVTKTQSLPAKSGFPREMEAAKPVHPSKKRKITLIDPKVKLEPVKRIMTDEEKCKLGRELEALLGEMPEHIVDFLRQHSLSASQTAEDEIEIDVDIDALSGDTLLTLRKLLDDYLREKQTSQEKAEPCDMELLNESGLSNSFIQPCKGNAPIDEDVDIGGNNPPVSSYPPVEIEKDTVHRNSKCSSSSSPSSELGSSSSDSDSGSESNGAKASTPANRRKETLGFGVADLNQTIDDLGDPQDGNQSLSGLDQFEQNPQPMPVSVEADSRQEGESAPSERQVSPEKRYRAALLRNRFADIILKAREKTLDQGEKGDPEKLRLEREELERKRREEKARLQAEAKAAEDAQRRAEAEAAAEAKRRRELEREAARQALQKMEKTVEINETSKFLKDLEMLRSAPAEHLPSSVDEASPDHSQDVMGGFNVRISSNPLEQLGLYMKMDDEEEEEGEPQSLADPVNDVEEGEID</sequence>
<dbReference type="GO" id="GO:0005634">
    <property type="term" value="C:nucleus"/>
    <property type="evidence" value="ECO:0007669"/>
    <property type="project" value="UniProtKB-SubCell"/>
</dbReference>
<dbReference type="Pfam" id="PF00439">
    <property type="entry name" value="Bromodomain"/>
    <property type="match status" value="1"/>
</dbReference>
<evidence type="ECO:0000313" key="11">
    <source>
        <dbReference type="EMBL" id="KAF8378140.1"/>
    </source>
</evidence>
<dbReference type="InterPro" id="IPR037377">
    <property type="entry name" value="GTE_bromo"/>
</dbReference>
<evidence type="ECO:0000256" key="6">
    <source>
        <dbReference type="ARBA" id="ARBA00023242"/>
    </source>
</evidence>
<dbReference type="SUPFAM" id="SSF47370">
    <property type="entry name" value="Bromodomain"/>
    <property type="match status" value="1"/>
</dbReference>
<keyword evidence="3" id="KW-0175">Coiled coil</keyword>
<gene>
    <name evidence="11" type="ORF">HHK36_029477</name>
</gene>
<dbReference type="PRINTS" id="PR00503">
    <property type="entry name" value="BROMODOMAIN"/>
</dbReference>
<keyword evidence="4 7" id="KW-0103">Bromodomain</keyword>
<dbReference type="OrthoDB" id="21449at2759"/>
<evidence type="ECO:0000256" key="2">
    <source>
        <dbReference type="ARBA" id="ARBA00023015"/>
    </source>
</evidence>
<dbReference type="Proteomes" id="UP000655225">
    <property type="component" value="Unassembled WGS sequence"/>
</dbReference>
<evidence type="ECO:0000256" key="1">
    <source>
        <dbReference type="ARBA" id="ARBA00004123"/>
    </source>
</evidence>
<organism evidence="11 12">
    <name type="scientific">Tetracentron sinense</name>
    <name type="common">Spur-leaf</name>
    <dbReference type="NCBI Taxonomy" id="13715"/>
    <lineage>
        <taxon>Eukaryota</taxon>
        <taxon>Viridiplantae</taxon>
        <taxon>Streptophyta</taxon>
        <taxon>Embryophyta</taxon>
        <taxon>Tracheophyta</taxon>
        <taxon>Spermatophyta</taxon>
        <taxon>Magnoliopsida</taxon>
        <taxon>Trochodendrales</taxon>
        <taxon>Trochodendraceae</taxon>
        <taxon>Tetracentron</taxon>
    </lineage>
</organism>
<dbReference type="PROSITE" id="PS51525">
    <property type="entry name" value="NET"/>
    <property type="match status" value="1"/>
</dbReference>
<comment type="caution">
    <text evidence="11">The sequence shown here is derived from an EMBL/GenBank/DDBJ whole genome shotgun (WGS) entry which is preliminary data.</text>
</comment>
<feature type="region of interest" description="Disordered" evidence="8">
    <location>
        <begin position="167"/>
        <end position="193"/>
    </location>
</feature>
<keyword evidence="6" id="KW-0539">Nucleus</keyword>
<protein>
    <submittedName>
        <fullName evidence="11">Uncharacterized protein</fullName>
    </submittedName>
</protein>
<keyword evidence="12" id="KW-1185">Reference proteome</keyword>
<accession>A0A834YD24</accession>
<keyword evidence="2" id="KW-0805">Transcription regulation</keyword>
<evidence type="ECO:0000256" key="8">
    <source>
        <dbReference type="SAM" id="MobiDB-lite"/>
    </source>
</evidence>
<comment type="subcellular location">
    <subcellularLocation>
        <location evidence="1">Nucleus</location>
    </subcellularLocation>
</comment>
<feature type="domain" description="NET" evidence="10">
    <location>
        <begin position="355"/>
        <end position="439"/>
    </location>
</feature>
<keyword evidence="5" id="KW-0804">Transcription</keyword>
<feature type="compositionally biased region" description="Polar residues" evidence="8">
    <location>
        <begin position="559"/>
        <end position="574"/>
    </location>
</feature>
<feature type="region of interest" description="Disordered" evidence="8">
    <location>
        <begin position="494"/>
        <end position="603"/>
    </location>
</feature>
<feature type="region of interest" description="Disordered" evidence="8">
    <location>
        <begin position="621"/>
        <end position="688"/>
    </location>
</feature>
<dbReference type="EMBL" id="JABCRI010000023">
    <property type="protein sequence ID" value="KAF8378140.1"/>
    <property type="molecule type" value="Genomic_DNA"/>
</dbReference>
<evidence type="ECO:0000313" key="12">
    <source>
        <dbReference type="Proteomes" id="UP000655225"/>
    </source>
</evidence>
<feature type="region of interest" description="Disordered" evidence="8">
    <location>
        <begin position="718"/>
        <end position="740"/>
    </location>
</feature>
<dbReference type="InterPro" id="IPR001487">
    <property type="entry name" value="Bromodomain"/>
</dbReference>
<dbReference type="PROSITE" id="PS50014">
    <property type="entry name" value="BROMODOMAIN_2"/>
    <property type="match status" value="1"/>
</dbReference>
<feature type="compositionally biased region" description="Low complexity" evidence="8">
    <location>
        <begin position="502"/>
        <end position="524"/>
    </location>
</feature>
<dbReference type="InterPro" id="IPR027353">
    <property type="entry name" value="NET_dom"/>
</dbReference>
<evidence type="ECO:0000256" key="3">
    <source>
        <dbReference type="ARBA" id="ARBA00023054"/>
    </source>
</evidence>
<feature type="region of interest" description="Disordered" evidence="8">
    <location>
        <begin position="755"/>
        <end position="784"/>
    </location>
</feature>
<dbReference type="InterPro" id="IPR038336">
    <property type="entry name" value="NET_sf"/>
</dbReference>
<proteinExistence type="predicted"/>
<dbReference type="OMA" id="ESEAYQD"/>
<dbReference type="CDD" id="cd05506">
    <property type="entry name" value="Bromo_plant1"/>
    <property type="match status" value="1"/>
</dbReference>
<dbReference type="PANTHER" id="PTHR46136">
    <property type="entry name" value="TRANSCRIPTION FACTOR GTE8"/>
    <property type="match status" value="1"/>
</dbReference>
<dbReference type="InterPro" id="IPR052442">
    <property type="entry name" value="Env_Response_Regulator"/>
</dbReference>
<evidence type="ECO:0000256" key="4">
    <source>
        <dbReference type="ARBA" id="ARBA00023117"/>
    </source>
</evidence>
<reference evidence="11 12" key="1">
    <citation type="submission" date="2020-04" db="EMBL/GenBank/DDBJ databases">
        <title>Plant Genome Project.</title>
        <authorList>
            <person name="Zhang R.-G."/>
        </authorList>
    </citation>
    <scope>NUCLEOTIDE SEQUENCE [LARGE SCALE GENOMIC DNA]</scope>
    <source>
        <strain evidence="11">YNK0</strain>
        <tissue evidence="11">Leaf</tissue>
    </source>
</reference>
<dbReference type="Gene3D" id="1.20.920.10">
    <property type="entry name" value="Bromodomain-like"/>
    <property type="match status" value="1"/>
</dbReference>
<evidence type="ECO:0000259" key="10">
    <source>
        <dbReference type="PROSITE" id="PS51525"/>
    </source>
</evidence>
<dbReference type="AlphaFoldDB" id="A0A834YD24"/>
<name>A0A834YD24_TETSI</name>
<evidence type="ECO:0000256" key="5">
    <source>
        <dbReference type="ARBA" id="ARBA00023163"/>
    </source>
</evidence>
<dbReference type="InterPro" id="IPR036427">
    <property type="entry name" value="Bromodomain-like_sf"/>
</dbReference>